<evidence type="ECO:0000313" key="3">
    <source>
        <dbReference type="Proteomes" id="UP000699042"/>
    </source>
</evidence>
<keyword evidence="3" id="KW-1185">Reference proteome</keyword>
<accession>A0A9P7QXI6</accession>
<feature type="region of interest" description="Disordered" evidence="1">
    <location>
        <begin position="33"/>
        <end position="60"/>
    </location>
</feature>
<gene>
    <name evidence="2" type="ORF">JMJ77_011638</name>
</gene>
<dbReference type="EMBL" id="JAESDN010000011">
    <property type="protein sequence ID" value="KAG7043816.1"/>
    <property type="molecule type" value="Genomic_DNA"/>
</dbReference>
<evidence type="ECO:0000313" key="2">
    <source>
        <dbReference type="EMBL" id="KAG7043816.1"/>
    </source>
</evidence>
<protein>
    <submittedName>
        <fullName evidence="2">Uncharacterized protein</fullName>
    </submittedName>
</protein>
<organism evidence="2 3">
    <name type="scientific">Colletotrichum scovillei</name>
    <dbReference type="NCBI Taxonomy" id="1209932"/>
    <lineage>
        <taxon>Eukaryota</taxon>
        <taxon>Fungi</taxon>
        <taxon>Dikarya</taxon>
        <taxon>Ascomycota</taxon>
        <taxon>Pezizomycotina</taxon>
        <taxon>Sordariomycetes</taxon>
        <taxon>Hypocreomycetidae</taxon>
        <taxon>Glomerellales</taxon>
        <taxon>Glomerellaceae</taxon>
        <taxon>Colletotrichum</taxon>
        <taxon>Colletotrichum acutatum species complex</taxon>
    </lineage>
</organism>
<proteinExistence type="predicted"/>
<feature type="compositionally biased region" description="Basic and acidic residues" evidence="1">
    <location>
        <begin position="36"/>
        <end position="45"/>
    </location>
</feature>
<comment type="caution">
    <text evidence="2">The sequence shown here is derived from an EMBL/GenBank/DDBJ whole genome shotgun (WGS) entry which is preliminary data.</text>
</comment>
<name>A0A9P7QXI6_9PEZI</name>
<sequence>MIVWWKRISVGKWTRAGVSRGNRTTRSTVACGAGLQERRGSRDRQGSSCHVSPHPELPPVISPTSLDAVKDHLQLVQAIAYFGVESLFPAGRTNLNKRNLKNGRPALGSGGFCDDGQVVN</sequence>
<evidence type="ECO:0000256" key="1">
    <source>
        <dbReference type="SAM" id="MobiDB-lite"/>
    </source>
</evidence>
<dbReference type="Proteomes" id="UP000699042">
    <property type="component" value="Unassembled WGS sequence"/>
</dbReference>
<reference evidence="2" key="1">
    <citation type="submission" date="2021-05" db="EMBL/GenBank/DDBJ databases">
        <title>Comparative genomics of three Colletotrichum scovillei strains and genetic complementation revealed genes involved fungal growth and virulence on chili pepper.</title>
        <authorList>
            <person name="Hsieh D.-K."/>
            <person name="Chuang S.-C."/>
            <person name="Chen C.-Y."/>
            <person name="Chao Y.-T."/>
            <person name="Lu M.-Y.J."/>
            <person name="Lee M.-H."/>
            <person name="Shih M.-C."/>
        </authorList>
    </citation>
    <scope>NUCLEOTIDE SEQUENCE</scope>
    <source>
        <strain evidence="2">Coll-153</strain>
    </source>
</reference>
<dbReference type="AlphaFoldDB" id="A0A9P7QXI6"/>